<dbReference type="Proteomes" id="UP000504618">
    <property type="component" value="Unplaced"/>
</dbReference>
<feature type="region of interest" description="Disordered" evidence="9">
    <location>
        <begin position="304"/>
        <end position="362"/>
    </location>
</feature>
<dbReference type="SMART" id="SM00666">
    <property type="entry name" value="PB1"/>
    <property type="match status" value="1"/>
</dbReference>
<dbReference type="GO" id="GO:0005080">
    <property type="term" value="F:protein kinase C binding"/>
    <property type="evidence" value="ECO:0007669"/>
    <property type="project" value="TreeGrafter"/>
</dbReference>
<sequence>MARQINRQAKLSFKVYLEDPWTCTEVRRFGVDADVATNFVYLREKLQTIFPDLRGKNFTVNWKDNEHETITISTNEELEIAIHEMDRHNIYKLYISLRAERDPIDMLNMETLHPGVVCDVCDKNIRGFRFKCMQCPDYDLCTSCMTAGNHPEHYMVRMTQPIEWTSYHGRRFAHHMRKFVKKAAQHCKEDERRCPHRSKRSSCPMFGTDGKFGTFDPSIINSLENFVIDICAGPSDESQEQKRTKEQQREPSAEAATEATEDPQREATRHSFSQLLKIVEDNISNISQFLDPLGINVTVMAENDSAKNKPASSAQTKASTPENRASTSSEDSSKKTFPGEGKKLRDDPVSTAATPSTDNVSSQKDAAATAAAAATVAAAAAATAAVAAASAPAPASAPASAPAPAATSTEQAAEAEEWTMIQRESPNISRTSSISSSTNGSSTPKQATTPSAPMGEPEKTPSNSRIYPPLPEEVRNEFYHPNPKIQRAVEAMMAMGFSNEGSWLTHLLVAQNGNIDKALDVIHPVRMPHH</sequence>
<accession>A0A6J1QDC9</accession>
<feature type="domain" description="PB1" evidence="11">
    <location>
        <begin position="10"/>
        <end position="98"/>
    </location>
</feature>
<dbReference type="InterPro" id="IPR000433">
    <property type="entry name" value="Znf_ZZ"/>
</dbReference>
<dbReference type="Gene3D" id="3.30.60.90">
    <property type="match status" value="1"/>
</dbReference>
<evidence type="ECO:0000256" key="8">
    <source>
        <dbReference type="PROSITE-ProRule" id="PRU00228"/>
    </source>
</evidence>
<dbReference type="Pfam" id="PF16577">
    <property type="entry name" value="UBA_5"/>
    <property type="match status" value="1"/>
</dbReference>
<keyword evidence="7" id="KW-0539">Nucleus</keyword>
<evidence type="ECO:0000256" key="1">
    <source>
        <dbReference type="ARBA" id="ARBA00004123"/>
    </source>
</evidence>
<dbReference type="SUPFAM" id="SSF46934">
    <property type="entry name" value="UBA-like"/>
    <property type="match status" value="1"/>
</dbReference>
<dbReference type="InterPro" id="IPR052260">
    <property type="entry name" value="Autophagy_Rcpt_SigReg"/>
</dbReference>
<keyword evidence="3" id="KW-0963">Cytoplasm</keyword>
<keyword evidence="4" id="KW-0479">Metal-binding</keyword>
<organism evidence="12 13">
    <name type="scientific">Temnothorax curvispinosus</name>
    <dbReference type="NCBI Taxonomy" id="300111"/>
    <lineage>
        <taxon>Eukaryota</taxon>
        <taxon>Metazoa</taxon>
        <taxon>Ecdysozoa</taxon>
        <taxon>Arthropoda</taxon>
        <taxon>Hexapoda</taxon>
        <taxon>Insecta</taxon>
        <taxon>Pterygota</taxon>
        <taxon>Neoptera</taxon>
        <taxon>Endopterygota</taxon>
        <taxon>Hymenoptera</taxon>
        <taxon>Apocrita</taxon>
        <taxon>Aculeata</taxon>
        <taxon>Formicoidea</taxon>
        <taxon>Formicidae</taxon>
        <taxon>Myrmicinae</taxon>
        <taxon>Temnothorax</taxon>
    </lineage>
</organism>
<dbReference type="SUPFAM" id="SSF57850">
    <property type="entry name" value="RING/U-box"/>
    <property type="match status" value="1"/>
</dbReference>
<evidence type="ECO:0000259" key="10">
    <source>
        <dbReference type="PROSITE" id="PS50135"/>
    </source>
</evidence>
<evidence type="ECO:0000256" key="6">
    <source>
        <dbReference type="ARBA" id="ARBA00022833"/>
    </source>
</evidence>
<keyword evidence="6" id="KW-0862">Zinc</keyword>
<dbReference type="GO" id="GO:0008270">
    <property type="term" value="F:zinc ion binding"/>
    <property type="evidence" value="ECO:0007669"/>
    <property type="project" value="UniProtKB-KW"/>
</dbReference>
<dbReference type="InterPro" id="IPR043145">
    <property type="entry name" value="Znf_ZZ_sf"/>
</dbReference>
<feature type="domain" description="ZZ-type" evidence="10">
    <location>
        <begin position="113"/>
        <end position="163"/>
    </location>
</feature>
<dbReference type="PROSITE" id="PS51745">
    <property type="entry name" value="PB1"/>
    <property type="match status" value="1"/>
</dbReference>
<feature type="compositionally biased region" description="Low complexity" evidence="9">
    <location>
        <begin position="425"/>
        <end position="444"/>
    </location>
</feature>
<dbReference type="GO" id="GO:0007032">
    <property type="term" value="P:endosome organization"/>
    <property type="evidence" value="ECO:0007669"/>
    <property type="project" value="TreeGrafter"/>
</dbReference>
<evidence type="ECO:0000313" key="12">
    <source>
        <dbReference type="Proteomes" id="UP000504618"/>
    </source>
</evidence>
<dbReference type="SUPFAM" id="SSF54277">
    <property type="entry name" value="CAD &amp; PB1 domains"/>
    <property type="match status" value="1"/>
</dbReference>
<dbReference type="PANTHER" id="PTHR15090">
    <property type="entry name" value="SEQUESTOSOME 1-RELATED"/>
    <property type="match status" value="1"/>
</dbReference>
<dbReference type="CDD" id="cd02340">
    <property type="entry name" value="ZZ_NBR1_like"/>
    <property type="match status" value="1"/>
</dbReference>
<dbReference type="OrthoDB" id="441278at2759"/>
<evidence type="ECO:0000256" key="9">
    <source>
        <dbReference type="SAM" id="MobiDB-lite"/>
    </source>
</evidence>
<dbReference type="InterPro" id="IPR033741">
    <property type="entry name" value="SQSTM_UBA"/>
</dbReference>
<keyword evidence="5 8" id="KW-0863">Zinc-finger</keyword>
<dbReference type="GO" id="GO:0070530">
    <property type="term" value="F:K63-linked polyubiquitin modification-dependent protein binding"/>
    <property type="evidence" value="ECO:0007669"/>
    <property type="project" value="TreeGrafter"/>
</dbReference>
<feature type="compositionally biased region" description="Basic and acidic residues" evidence="9">
    <location>
        <begin position="239"/>
        <end position="252"/>
    </location>
</feature>
<evidence type="ECO:0000313" key="13">
    <source>
        <dbReference type="RefSeq" id="XP_024879758.1"/>
    </source>
</evidence>
<dbReference type="Pfam" id="PF00569">
    <property type="entry name" value="ZZ"/>
    <property type="match status" value="1"/>
</dbReference>
<dbReference type="InterPro" id="IPR053793">
    <property type="entry name" value="PB1-like"/>
</dbReference>
<dbReference type="CDD" id="cd14320">
    <property type="entry name" value="UBA_SQSTM"/>
    <property type="match status" value="1"/>
</dbReference>
<feature type="region of interest" description="Disordered" evidence="9">
    <location>
        <begin position="394"/>
        <end position="469"/>
    </location>
</feature>
<comment type="subcellular location">
    <subcellularLocation>
        <location evidence="2">Cytoplasm</location>
    </subcellularLocation>
    <subcellularLocation>
        <location evidence="1">Nucleus</location>
    </subcellularLocation>
</comment>
<dbReference type="InterPro" id="IPR000270">
    <property type="entry name" value="PB1_dom"/>
</dbReference>
<dbReference type="SMART" id="SM00291">
    <property type="entry name" value="ZnF_ZZ"/>
    <property type="match status" value="1"/>
</dbReference>
<name>A0A6J1QDC9_9HYME</name>
<dbReference type="Pfam" id="PF00564">
    <property type="entry name" value="PB1"/>
    <property type="match status" value="1"/>
</dbReference>
<dbReference type="PANTHER" id="PTHR15090:SF0">
    <property type="entry name" value="SEQUESTOSOME-1"/>
    <property type="match status" value="1"/>
</dbReference>
<dbReference type="InterPro" id="IPR009060">
    <property type="entry name" value="UBA-like_sf"/>
</dbReference>
<proteinExistence type="predicted"/>
<keyword evidence="12" id="KW-1185">Reference proteome</keyword>
<dbReference type="PROSITE" id="PS50135">
    <property type="entry name" value="ZF_ZZ_2"/>
    <property type="match status" value="1"/>
</dbReference>
<evidence type="ECO:0000259" key="11">
    <source>
        <dbReference type="PROSITE" id="PS51745"/>
    </source>
</evidence>
<evidence type="ECO:0000256" key="2">
    <source>
        <dbReference type="ARBA" id="ARBA00004496"/>
    </source>
</evidence>
<evidence type="ECO:0000256" key="4">
    <source>
        <dbReference type="ARBA" id="ARBA00022723"/>
    </source>
</evidence>
<dbReference type="PROSITE" id="PS01357">
    <property type="entry name" value="ZF_ZZ_1"/>
    <property type="match status" value="1"/>
</dbReference>
<dbReference type="GO" id="GO:0035973">
    <property type="term" value="P:aggrephagy"/>
    <property type="evidence" value="ECO:0007669"/>
    <property type="project" value="TreeGrafter"/>
</dbReference>
<evidence type="ECO:0000256" key="3">
    <source>
        <dbReference type="ARBA" id="ARBA00022490"/>
    </source>
</evidence>
<dbReference type="GO" id="GO:0016235">
    <property type="term" value="C:aggresome"/>
    <property type="evidence" value="ECO:0007669"/>
    <property type="project" value="TreeGrafter"/>
</dbReference>
<reference evidence="13" key="1">
    <citation type="submission" date="2025-08" db="UniProtKB">
        <authorList>
            <consortium name="RefSeq"/>
        </authorList>
    </citation>
    <scope>IDENTIFICATION</scope>
    <source>
        <tissue evidence="13">Whole body</tissue>
    </source>
</reference>
<dbReference type="Gene3D" id="3.10.20.90">
    <property type="entry name" value="Phosphatidylinositol 3-kinase Catalytic Subunit, Chain A, domain 1"/>
    <property type="match status" value="1"/>
</dbReference>
<dbReference type="FunFam" id="3.10.20.90:FF:000320">
    <property type="entry name" value="Predicted protein"/>
    <property type="match status" value="1"/>
</dbReference>
<feature type="compositionally biased region" description="Polar residues" evidence="9">
    <location>
        <begin position="351"/>
        <end position="362"/>
    </location>
</feature>
<dbReference type="RefSeq" id="XP_024879758.1">
    <property type="nucleotide sequence ID" value="XM_025023990.1"/>
</dbReference>
<feature type="compositionally biased region" description="Polar residues" evidence="9">
    <location>
        <begin position="310"/>
        <end position="330"/>
    </location>
</feature>
<dbReference type="GO" id="GO:0044753">
    <property type="term" value="C:amphisome"/>
    <property type="evidence" value="ECO:0007669"/>
    <property type="project" value="TreeGrafter"/>
</dbReference>
<evidence type="ECO:0000256" key="7">
    <source>
        <dbReference type="ARBA" id="ARBA00023242"/>
    </source>
</evidence>
<dbReference type="GO" id="GO:0000423">
    <property type="term" value="P:mitophagy"/>
    <property type="evidence" value="ECO:0007669"/>
    <property type="project" value="TreeGrafter"/>
</dbReference>
<dbReference type="GO" id="GO:0005634">
    <property type="term" value="C:nucleus"/>
    <property type="evidence" value="ECO:0007669"/>
    <property type="project" value="UniProtKB-SubCell"/>
</dbReference>
<feature type="compositionally biased region" description="Low complexity" evidence="9">
    <location>
        <begin position="394"/>
        <end position="412"/>
    </location>
</feature>
<dbReference type="AlphaFoldDB" id="A0A6J1QDC9"/>
<dbReference type="SMART" id="SM00165">
    <property type="entry name" value="UBA"/>
    <property type="match status" value="1"/>
</dbReference>
<feature type="region of interest" description="Disordered" evidence="9">
    <location>
        <begin position="233"/>
        <end position="268"/>
    </location>
</feature>
<gene>
    <name evidence="13" type="primary">LOC112459722</name>
</gene>
<dbReference type="InterPro" id="IPR015940">
    <property type="entry name" value="UBA"/>
</dbReference>
<dbReference type="Gene3D" id="1.10.8.10">
    <property type="entry name" value="DNA helicase RuvA subunit, C-terminal domain"/>
    <property type="match status" value="1"/>
</dbReference>
<protein>
    <submittedName>
        <fullName evidence="13">Sequestosome-1-like isoform X1</fullName>
    </submittedName>
</protein>
<dbReference type="GeneID" id="112459722"/>
<evidence type="ECO:0000256" key="5">
    <source>
        <dbReference type="ARBA" id="ARBA00022771"/>
    </source>
</evidence>